<evidence type="ECO:0000256" key="2">
    <source>
        <dbReference type="SAM" id="SignalP"/>
    </source>
</evidence>
<dbReference type="Gramene" id="TraesSYM7B03G04012080.1">
    <property type="protein sequence ID" value="TraesSYM7B03G04012080.1"/>
    <property type="gene ID" value="TraesSYM7B03G04012080"/>
</dbReference>
<evidence type="ECO:0000256" key="1">
    <source>
        <dbReference type="SAM" id="MobiDB-lite"/>
    </source>
</evidence>
<dbReference type="Gramene" id="TraesMAC5B03G03005340.1">
    <property type="protein sequence ID" value="TraesMAC5B03G03005340.1"/>
    <property type="gene ID" value="TraesMAC5B03G03005340"/>
</dbReference>
<dbReference type="Gramene" id="TraesJUL5B03G03028750.1">
    <property type="protein sequence ID" value="TraesJUL5B03G03028750.1"/>
    <property type="gene ID" value="TraesJUL5B03G03028750"/>
</dbReference>
<dbReference type="Gramene" id="TraesCS5B02G518700.1">
    <property type="protein sequence ID" value="TraesCS5B02G518700.1"/>
    <property type="gene ID" value="TraesCS5B02G518700"/>
</dbReference>
<dbReference type="Gramene" id="TraesARI7B03G04327530.1">
    <property type="protein sequence ID" value="TraesARI7B03G04327530.1"/>
    <property type="gene ID" value="TraesARI7B03G04327530"/>
</dbReference>
<sequence length="95" mass="9661">MASKALAALVVLVLLAGGKLGHAVLVSGRPPVSTLPHPSSSTTAGQATNMNAMDGASAATTHRQLRIGEGEEKSISVNSLPTVHMRVPVIIPKST</sequence>
<dbReference type="Gramene" id="TraesJAG5B03G03004870.1">
    <property type="protein sequence ID" value="TraesJAG5B03G03004870.1"/>
    <property type="gene ID" value="TraesJAG5B03G03004870"/>
</dbReference>
<keyword evidence="2" id="KW-0732">Signal</keyword>
<dbReference type="Gramene" id="TraesROB_scaffold_138258_01G000100.1">
    <property type="protein sequence ID" value="TraesROB_scaffold_138258_01G000100.1"/>
    <property type="gene ID" value="TraesROB_scaffold_138258_01G000100"/>
</dbReference>
<reference evidence="3" key="2">
    <citation type="submission" date="2018-10" db="UniProtKB">
        <authorList>
            <consortium name="EnsemblPlants"/>
        </authorList>
    </citation>
    <scope>IDENTIFICATION</scope>
</reference>
<dbReference type="Gramene" id="TraesLDM5B03G03010940.1">
    <property type="protein sequence ID" value="TraesLDM5B03G03010940.1"/>
    <property type="gene ID" value="TraesLDM5B03G03010940"/>
</dbReference>
<dbReference type="EnsemblPlants" id="TraesCS5B02G518700.1">
    <property type="protein sequence ID" value="TraesCS5B02G518700.1"/>
    <property type="gene ID" value="TraesCS5B02G518700"/>
</dbReference>
<accession>A0A3B6LXH2</accession>
<evidence type="ECO:0000313" key="4">
    <source>
        <dbReference type="Proteomes" id="UP000019116"/>
    </source>
</evidence>
<evidence type="ECO:0000313" key="3">
    <source>
        <dbReference type="EnsemblPlants" id="TraesCS5B02G518700.1"/>
    </source>
</evidence>
<dbReference type="Gramene" id="TraesCAD_scaffold_271435_01G000100.1">
    <property type="protein sequence ID" value="TraesCAD_scaffold_271435_01G000100.1"/>
    <property type="gene ID" value="TraesCAD_scaffold_271435_01G000100"/>
</dbReference>
<dbReference type="Gramene" id="TraesLAC5B03G02962180.1">
    <property type="protein sequence ID" value="TraesLAC5B03G02962180.1"/>
    <property type="gene ID" value="TraesLAC5B03G02962180"/>
</dbReference>
<reference evidence="3" key="1">
    <citation type="submission" date="2018-08" db="EMBL/GenBank/DDBJ databases">
        <authorList>
            <person name="Rossello M."/>
        </authorList>
    </citation>
    <scope>NUCLEOTIDE SEQUENCE [LARGE SCALE GENOMIC DNA]</scope>
    <source>
        <strain evidence="3">cv. Chinese Spring</strain>
    </source>
</reference>
<name>A0A3B6LXH2_WHEAT</name>
<feature type="compositionally biased region" description="Polar residues" evidence="1">
    <location>
        <begin position="36"/>
        <end position="48"/>
    </location>
</feature>
<dbReference type="Gramene" id="TraesWEE_scaffold_086461_01G000100.1">
    <property type="protein sequence ID" value="TraesWEE_scaffold_086461_01G000100.1"/>
    <property type="gene ID" value="TraesWEE_scaffold_086461_01G000100"/>
</dbReference>
<feature type="chain" id="PRO_5043177667" evidence="2">
    <location>
        <begin position="24"/>
        <end position="95"/>
    </location>
</feature>
<dbReference type="Proteomes" id="UP000019116">
    <property type="component" value="Chromosome 5B"/>
</dbReference>
<keyword evidence="4" id="KW-1185">Reference proteome</keyword>
<proteinExistence type="predicted"/>
<feature type="region of interest" description="Disordered" evidence="1">
    <location>
        <begin position="29"/>
        <end position="48"/>
    </location>
</feature>
<dbReference type="Gramene" id="TraesSTA5B03G02999120.1">
    <property type="protein sequence ID" value="TraesSTA5B03G02999120.1"/>
    <property type="gene ID" value="TraesSTA5B03G02999120"/>
</dbReference>
<dbReference type="Gramene" id="TraesCS5B03G1261300.1">
    <property type="protein sequence ID" value="TraesCS5B03G1261300.1.CDS"/>
    <property type="gene ID" value="TraesCS5B03G1261300"/>
</dbReference>
<dbReference type="OMA" id="TNMNAMD"/>
<dbReference type="Gramene" id="TraesNOR5B03G03035970.1">
    <property type="protein sequence ID" value="TraesNOR5B03G03035970.1"/>
    <property type="gene ID" value="TraesNOR5B03G03035970"/>
</dbReference>
<dbReference type="Gramene" id="TraesRN5B0101229900.1">
    <property type="protein sequence ID" value="TraesRN5B0101229900.1"/>
    <property type="gene ID" value="TraesRN5B0101229900"/>
</dbReference>
<organism evidence="3">
    <name type="scientific">Triticum aestivum</name>
    <name type="common">Wheat</name>
    <dbReference type="NCBI Taxonomy" id="4565"/>
    <lineage>
        <taxon>Eukaryota</taxon>
        <taxon>Viridiplantae</taxon>
        <taxon>Streptophyta</taxon>
        <taxon>Embryophyta</taxon>
        <taxon>Tracheophyta</taxon>
        <taxon>Spermatophyta</taxon>
        <taxon>Magnoliopsida</taxon>
        <taxon>Liliopsida</taxon>
        <taxon>Poales</taxon>
        <taxon>Poaceae</taxon>
        <taxon>BOP clade</taxon>
        <taxon>Pooideae</taxon>
        <taxon>Triticodae</taxon>
        <taxon>Triticeae</taxon>
        <taxon>Triticinae</taxon>
        <taxon>Triticum</taxon>
    </lineage>
</organism>
<protein>
    <submittedName>
        <fullName evidence="3">Uncharacterized protein</fullName>
    </submittedName>
</protein>
<feature type="signal peptide" evidence="2">
    <location>
        <begin position="1"/>
        <end position="23"/>
    </location>
</feature>
<dbReference type="Gramene" id="TraesCLE_scaffold_167003_01G000100.1">
    <property type="protein sequence ID" value="TraesCLE_scaffold_167003_01G000100.1"/>
    <property type="gene ID" value="TraesCLE_scaffold_167003_01G000100"/>
</dbReference>
<dbReference type="AlphaFoldDB" id="A0A3B6LXH2"/>